<evidence type="ECO:0008006" key="4">
    <source>
        <dbReference type="Google" id="ProtNLM"/>
    </source>
</evidence>
<dbReference type="RefSeq" id="WP_124772254.1">
    <property type="nucleotide sequence ID" value="NZ_JBEZFR010000003.1"/>
</dbReference>
<feature type="chain" id="PRO_5017997057" description="Peptidase inhibitor family I36 protein" evidence="1">
    <location>
        <begin position="25"/>
        <end position="136"/>
    </location>
</feature>
<gene>
    <name evidence="2" type="ORF">DLJ59_10230</name>
</gene>
<protein>
    <recommendedName>
        <fullName evidence="4">Peptidase inhibitor family I36 protein</fullName>
    </recommendedName>
</protein>
<dbReference type="EMBL" id="QGSZ01000176">
    <property type="protein sequence ID" value="RQX04288.1"/>
    <property type="molecule type" value="Genomic_DNA"/>
</dbReference>
<keyword evidence="1" id="KW-0732">Signal</keyword>
<evidence type="ECO:0000313" key="3">
    <source>
        <dbReference type="Proteomes" id="UP000282312"/>
    </source>
</evidence>
<evidence type="ECO:0000313" key="2">
    <source>
        <dbReference type="EMBL" id="RQX04288.1"/>
    </source>
</evidence>
<accession>A0A3N9WTU2</accession>
<evidence type="ECO:0000256" key="1">
    <source>
        <dbReference type="SAM" id="SignalP"/>
    </source>
</evidence>
<proteinExistence type="predicted"/>
<keyword evidence="3" id="KW-1185">Reference proteome</keyword>
<dbReference type="Proteomes" id="UP000282312">
    <property type="component" value="Unassembled WGS sequence"/>
</dbReference>
<feature type="signal peptide" evidence="1">
    <location>
        <begin position="1"/>
        <end position="24"/>
    </location>
</feature>
<organism evidence="2 3">
    <name type="scientific">Micromonospora inaquosa</name>
    <dbReference type="NCBI Taxonomy" id="2203716"/>
    <lineage>
        <taxon>Bacteria</taxon>
        <taxon>Bacillati</taxon>
        <taxon>Actinomycetota</taxon>
        <taxon>Actinomycetes</taxon>
        <taxon>Micromonosporales</taxon>
        <taxon>Micromonosporaceae</taxon>
        <taxon>Micromonospora</taxon>
    </lineage>
</organism>
<dbReference type="AlphaFoldDB" id="A0A3N9WTU2"/>
<name>A0A3N9WTU2_9ACTN</name>
<reference evidence="2 3" key="1">
    <citation type="submission" date="2018-05" db="EMBL/GenBank/DDBJ databases">
        <title>Micromonospora from Atacama Desert.</title>
        <authorList>
            <person name="Carro L."/>
            <person name="Goodfellow M."/>
            <person name="Klenk H.-P."/>
        </authorList>
    </citation>
    <scope>NUCLEOTIDE SEQUENCE [LARGE SCALE GENOMIC DNA]</scope>
    <source>
        <strain evidence="2 3">LB39</strain>
    </source>
</reference>
<comment type="caution">
    <text evidence="2">The sequence shown here is derived from an EMBL/GenBank/DDBJ whole genome shotgun (WGS) entry which is preliminary data.</text>
</comment>
<dbReference type="OrthoDB" id="3393580at2"/>
<sequence length="136" mass="14793">MLLKSLAVAASITAVLATAPAASAAPSQASNDIWGPGNCPQGTFCIWPNWDHPPEGPTATPSLVTSTEWSGNVPAFNFYNRTSRNAEITWSYTYLGQQLTGTECARPGEGFFYVPMFVTKVSWQTRTCWPSPITWS</sequence>